<dbReference type="Pfam" id="PF01239">
    <property type="entry name" value="PPTA"/>
    <property type="match status" value="4"/>
</dbReference>
<dbReference type="Proteomes" id="UP000308133">
    <property type="component" value="Unassembled WGS sequence"/>
</dbReference>
<dbReference type="EC" id="2.5.1.60" evidence="6"/>
<evidence type="ECO:0000256" key="1">
    <source>
        <dbReference type="ARBA" id="ARBA00006734"/>
    </source>
</evidence>
<sequence>MASHGVARSARRELTASEKKQELSRIASYRDLVSQVQERYLANDHTSAALTLTSTLLSQNPEFYTIWNYRRQILLSVFATELSAPTRPASPSSTPPSASPSLTAAQREISLLIREDLHFLLPLQRYNPKVYWLWNHRSWLLGQATEHLPTEVAMGFWREELGLVEKMLGRDERNFHGWGYRREVVGAVEELRLRELVRAARGGGGDGDGQGEREDGAQGGQVGKEMDEDKKRELRKQASLAQQEFEYADRMVRANLSNFSAWHHRLVQIYRLLEGKDEGDGERKRMFDKELELVTEGLWVCTGPKDQSLWFYHLDLMATLDPEAREEIKILKDLSEGERKGYVERQVEAIKEILEDNEDCKWIYQALLDLAQLYKKIGGEVDTEEMRSWLDTLEKLDPLRKNRWMDLRRNLDL</sequence>
<gene>
    <name evidence="8" type="ORF">C1H76_3673</name>
</gene>
<keyword evidence="3 6" id="KW-0808">Transferase</keyword>
<comment type="catalytic activity">
    <reaction evidence="5 6">
        <text>geranylgeranyl diphosphate + L-cysteinyl-[protein] = S-geranylgeranyl-L-cysteinyl-[protein] + diphosphate</text>
        <dbReference type="Rhea" id="RHEA:21240"/>
        <dbReference type="Rhea" id="RHEA-COMP:10131"/>
        <dbReference type="Rhea" id="RHEA-COMP:11537"/>
        <dbReference type="ChEBI" id="CHEBI:29950"/>
        <dbReference type="ChEBI" id="CHEBI:33019"/>
        <dbReference type="ChEBI" id="CHEBI:57533"/>
        <dbReference type="ChEBI" id="CHEBI:86021"/>
        <dbReference type="EC" id="2.5.1.60"/>
    </reaction>
</comment>
<protein>
    <recommendedName>
        <fullName evidence="6">Geranylgeranyl transferase type-2 subunit alpha</fullName>
        <ecNumber evidence="6">2.5.1.60</ecNumber>
    </recommendedName>
    <alternativeName>
        <fullName evidence="6">Geranylgeranyl transferase type II subunit alpha</fullName>
    </alternativeName>
</protein>
<evidence type="ECO:0000313" key="8">
    <source>
        <dbReference type="EMBL" id="TKX24105.1"/>
    </source>
</evidence>
<dbReference type="GO" id="GO:0004663">
    <property type="term" value="F:Rab geranylgeranyltransferase activity"/>
    <property type="evidence" value="ECO:0007669"/>
    <property type="project" value="UniProtKB-UniRule"/>
</dbReference>
<comment type="caution">
    <text evidence="8">The sequence shown here is derived from an EMBL/GenBank/DDBJ whole genome shotgun (WGS) entry which is preliminary data.</text>
</comment>
<evidence type="ECO:0000256" key="7">
    <source>
        <dbReference type="SAM" id="MobiDB-lite"/>
    </source>
</evidence>
<feature type="compositionally biased region" description="Basic and acidic residues" evidence="7">
    <location>
        <begin position="224"/>
        <end position="235"/>
    </location>
</feature>
<evidence type="ECO:0000313" key="9">
    <source>
        <dbReference type="Proteomes" id="UP000308133"/>
    </source>
</evidence>
<evidence type="ECO:0000256" key="4">
    <source>
        <dbReference type="ARBA" id="ARBA00022737"/>
    </source>
</evidence>
<evidence type="ECO:0000256" key="5">
    <source>
        <dbReference type="ARBA" id="ARBA00047658"/>
    </source>
</evidence>
<comment type="function">
    <text evidence="6">Catalyzes the transfer of a geranyl-geranyl moiety from geranyl-geranyl pyrophosphate to cysteines occuring in specific C-terminal amino acid sequences.</text>
</comment>
<dbReference type="AlphaFoldDB" id="A0A4U7B343"/>
<keyword evidence="2 6" id="KW-0637">Prenyltransferase</keyword>
<organism evidence="8 9">
    <name type="scientific">Elsinoe australis</name>
    <dbReference type="NCBI Taxonomy" id="40998"/>
    <lineage>
        <taxon>Eukaryota</taxon>
        <taxon>Fungi</taxon>
        <taxon>Dikarya</taxon>
        <taxon>Ascomycota</taxon>
        <taxon>Pezizomycotina</taxon>
        <taxon>Dothideomycetes</taxon>
        <taxon>Dothideomycetidae</taxon>
        <taxon>Myriangiales</taxon>
        <taxon>Elsinoaceae</taxon>
        <taxon>Elsinoe</taxon>
    </lineage>
</organism>
<dbReference type="SUPFAM" id="SSF48439">
    <property type="entry name" value="Protein prenylyltransferase"/>
    <property type="match status" value="1"/>
</dbReference>
<comment type="similarity">
    <text evidence="1 6">Belongs to the protein prenyltransferase subunit alpha family.</text>
</comment>
<evidence type="ECO:0000256" key="6">
    <source>
        <dbReference type="RuleBase" id="RU367120"/>
    </source>
</evidence>
<dbReference type="GO" id="GO:0005968">
    <property type="term" value="C:Rab-protein geranylgeranyltransferase complex"/>
    <property type="evidence" value="ECO:0007669"/>
    <property type="project" value="TreeGrafter"/>
</dbReference>
<dbReference type="InterPro" id="IPR002088">
    <property type="entry name" value="Prenyl_trans_a"/>
</dbReference>
<dbReference type="PANTHER" id="PTHR11129:SF2">
    <property type="entry name" value="GERANYLGERANYL TRANSFERASE TYPE-2 SUBUNIT ALPHA"/>
    <property type="match status" value="1"/>
</dbReference>
<reference evidence="8 9" key="1">
    <citation type="submission" date="2018-02" db="EMBL/GenBank/DDBJ databases">
        <title>Draft genome sequences of Elsinoe sp., causing black scab on jojoba.</title>
        <authorList>
            <person name="Stodart B."/>
            <person name="Jeffress S."/>
            <person name="Ash G."/>
            <person name="Arun Chinnappa K."/>
        </authorList>
    </citation>
    <scope>NUCLEOTIDE SEQUENCE [LARGE SCALE GENOMIC DNA]</scope>
    <source>
        <strain evidence="8 9">Hillstone_2</strain>
    </source>
</reference>
<dbReference type="PROSITE" id="PS51147">
    <property type="entry name" value="PFTA"/>
    <property type="match status" value="4"/>
</dbReference>
<feature type="region of interest" description="Disordered" evidence="7">
    <location>
        <begin position="201"/>
        <end position="235"/>
    </location>
</feature>
<keyword evidence="4" id="KW-0677">Repeat</keyword>
<evidence type="ECO:0000256" key="2">
    <source>
        <dbReference type="ARBA" id="ARBA00022602"/>
    </source>
</evidence>
<dbReference type="GO" id="GO:0097354">
    <property type="term" value="P:prenylation"/>
    <property type="evidence" value="ECO:0007669"/>
    <property type="project" value="UniProtKB-UniRule"/>
</dbReference>
<evidence type="ECO:0000256" key="3">
    <source>
        <dbReference type="ARBA" id="ARBA00022679"/>
    </source>
</evidence>
<dbReference type="PANTHER" id="PTHR11129">
    <property type="entry name" value="PROTEIN FARNESYLTRANSFERASE ALPHA SUBUNIT/RAB GERANYLGERANYL TRANSFERASE ALPHA SUBUNIT"/>
    <property type="match status" value="1"/>
</dbReference>
<proteinExistence type="inferred from homology"/>
<dbReference type="EMBL" id="PTQR01000047">
    <property type="protein sequence ID" value="TKX24105.1"/>
    <property type="molecule type" value="Genomic_DNA"/>
</dbReference>
<dbReference type="Gene3D" id="1.25.40.120">
    <property type="entry name" value="Protein prenylyltransferase"/>
    <property type="match status" value="2"/>
</dbReference>
<accession>A0A4U7B343</accession>
<name>A0A4U7B343_9PEZI</name>